<sequence>MKNRYSQHKPPRPVTDFYRTYCIIVTEPGGCLPTKRHPETIRRDFPRKTYGKPLKKHPRTPRPKKDTTHRVREQRNNVTGEDSRSGRSYVVGTKEGFGYKRPGQLFKPAVQFRKVYESELALASHLFLIFGGLGFGYCDIINKC</sequence>
<name>A0A834M4Y9_RHYFE</name>
<keyword evidence="3" id="KW-1185">Reference proteome</keyword>
<feature type="compositionally biased region" description="Basic and acidic residues" evidence="1">
    <location>
        <begin position="63"/>
        <end position="85"/>
    </location>
</feature>
<evidence type="ECO:0000256" key="1">
    <source>
        <dbReference type="SAM" id="MobiDB-lite"/>
    </source>
</evidence>
<feature type="compositionally biased region" description="Basic residues" evidence="1">
    <location>
        <begin position="49"/>
        <end position="62"/>
    </location>
</feature>
<organism evidence="2 3">
    <name type="scientific">Rhynchophorus ferrugineus</name>
    <name type="common">Red palm weevil</name>
    <name type="synonym">Curculio ferrugineus</name>
    <dbReference type="NCBI Taxonomy" id="354439"/>
    <lineage>
        <taxon>Eukaryota</taxon>
        <taxon>Metazoa</taxon>
        <taxon>Ecdysozoa</taxon>
        <taxon>Arthropoda</taxon>
        <taxon>Hexapoda</taxon>
        <taxon>Insecta</taxon>
        <taxon>Pterygota</taxon>
        <taxon>Neoptera</taxon>
        <taxon>Endopterygota</taxon>
        <taxon>Coleoptera</taxon>
        <taxon>Polyphaga</taxon>
        <taxon>Cucujiformia</taxon>
        <taxon>Curculionidae</taxon>
        <taxon>Dryophthorinae</taxon>
        <taxon>Rhynchophorus</taxon>
    </lineage>
</organism>
<protein>
    <submittedName>
        <fullName evidence="2">Uncharacterized protein</fullName>
    </submittedName>
</protein>
<dbReference type="EMBL" id="JAACXV010014481">
    <property type="protein sequence ID" value="KAF7266955.1"/>
    <property type="molecule type" value="Genomic_DNA"/>
</dbReference>
<dbReference type="AlphaFoldDB" id="A0A834M4Y9"/>
<dbReference type="Proteomes" id="UP000625711">
    <property type="component" value="Unassembled WGS sequence"/>
</dbReference>
<proteinExistence type="predicted"/>
<feature type="region of interest" description="Disordered" evidence="1">
    <location>
        <begin position="34"/>
        <end position="89"/>
    </location>
</feature>
<accession>A0A834M4Y9</accession>
<evidence type="ECO:0000313" key="2">
    <source>
        <dbReference type="EMBL" id="KAF7266955.1"/>
    </source>
</evidence>
<gene>
    <name evidence="2" type="ORF">GWI33_019773</name>
</gene>
<feature type="compositionally biased region" description="Basic and acidic residues" evidence="1">
    <location>
        <begin position="36"/>
        <end position="47"/>
    </location>
</feature>
<comment type="caution">
    <text evidence="2">The sequence shown here is derived from an EMBL/GenBank/DDBJ whole genome shotgun (WGS) entry which is preliminary data.</text>
</comment>
<reference evidence="2" key="1">
    <citation type="submission" date="2020-08" db="EMBL/GenBank/DDBJ databases">
        <title>Genome sequencing and assembly of the red palm weevil Rhynchophorus ferrugineus.</title>
        <authorList>
            <person name="Dias G.B."/>
            <person name="Bergman C.M."/>
            <person name="Manee M."/>
        </authorList>
    </citation>
    <scope>NUCLEOTIDE SEQUENCE</scope>
    <source>
        <strain evidence="2">AA-2017</strain>
        <tissue evidence="2">Whole larva</tissue>
    </source>
</reference>
<evidence type="ECO:0000313" key="3">
    <source>
        <dbReference type="Proteomes" id="UP000625711"/>
    </source>
</evidence>